<evidence type="ECO:0000256" key="6">
    <source>
        <dbReference type="ARBA" id="ARBA00023136"/>
    </source>
</evidence>
<feature type="transmembrane region" description="Helical" evidence="7">
    <location>
        <begin position="29"/>
        <end position="46"/>
    </location>
</feature>
<dbReference type="Gene3D" id="1.10.3720.10">
    <property type="entry name" value="MetI-like"/>
    <property type="match status" value="1"/>
</dbReference>
<sequence length="276" mass="30259">MTAHQLPQDRAPMRRYPDHWERYSLRERVVHWIWLGGIALAAAWSVSALDIEWAFFADAHEQAADLIERMWPPRWSYLPRIVQPLIETLHIATLGTMIAIVFALPVAFLAARNTTYNQATWLLGRAMLVMSRSINTVIWGLLFVAIFGPGPVAGICAVAARSIGFIAKLVAEAIEEVDAGQIEAAESTGASTLQVYGVAILPQILPVLIGTSIYRWDINVRESSVLGFVGAGGIGLLLYASINQFAWSQAIVILIAILGIVIISEALSAYVRSRIV</sequence>
<organism evidence="9 10">
    <name type="scientific">Bosea robiniae</name>
    <dbReference type="NCBI Taxonomy" id="1036780"/>
    <lineage>
        <taxon>Bacteria</taxon>
        <taxon>Pseudomonadati</taxon>
        <taxon>Pseudomonadota</taxon>
        <taxon>Alphaproteobacteria</taxon>
        <taxon>Hyphomicrobiales</taxon>
        <taxon>Boseaceae</taxon>
        <taxon>Bosea</taxon>
    </lineage>
</organism>
<dbReference type="NCBIfam" id="TIGR01097">
    <property type="entry name" value="PhnE"/>
    <property type="match status" value="1"/>
</dbReference>
<keyword evidence="3" id="KW-1003">Cell membrane</keyword>
<name>A0ABY0P5M4_9HYPH</name>
<evidence type="ECO:0000256" key="7">
    <source>
        <dbReference type="RuleBase" id="RU363032"/>
    </source>
</evidence>
<dbReference type="InterPro" id="IPR005769">
    <property type="entry name" value="PhnE/PtxC"/>
</dbReference>
<gene>
    <name evidence="9" type="ORF">SAMN05421844_107363</name>
</gene>
<feature type="transmembrane region" description="Helical" evidence="7">
    <location>
        <begin position="225"/>
        <end position="242"/>
    </location>
</feature>
<evidence type="ECO:0000256" key="2">
    <source>
        <dbReference type="ARBA" id="ARBA00022448"/>
    </source>
</evidence>
<evidence type="ECO:0000256" key="4">
    <source>
        <dbReference type="ARBA" id="ARBA00022692"/>
    </source>
</evidence>
<comment type="similarity">
    <text evidence="7">Belongs to the binding-protein-dependent transport system permease family.</text>
</comment>
<feature type="transmembrane region" description="Helical" evidence="7">
    <location>
        <begin position="193"/>
        <end position="213"/>
    </location>
</feature>
<reference evidence="9 10" key="1">
    <citation type="submission" date="2016-10" db="EMBL/GenBank/DDBJ databases">
        <authorList>
            <person name="Varghese N."/>
            <person name="Submissions S."/>
        </authorList>
    </citation>
    <scope>NUCLEOTIDE SEQUENCE [LARGE SCALE GENOMIC DNA]</scope>
    <source>
        <strain evidence="9 10">DSM 26672</strain>
    </source>
</reference>
<dbReference type="Proteomes" id="UP000199468">
    <property type="component" value="Unassembled WGS sequence"/>
</dbReference>
<evidence type="ECO:0000313" key="9">
    <source>
        <dbReference type="EMBL" id="SDH28101.1"/>
    </source>
</evidence>
<dbReference type="CDD" id="cd06261">
    <property type="entry name" value="TM_PBP2"/>
    <property type="match status" value="1"/>
</dbReference>
<dbReference type="InterPro" id="IPR035906">
    <property type="entry name" value="MetI-like_sf"/>
</dbReference>
<evidence type="ECO:0000256" key="3">
    <source>
        <dbReference type="ARBA" id="ARBA00022475"/>
    </source>
</evidence>
<feature type="transmembrane region" description="Helical" evidence="7">
    <location>
        <begin position="137"/>
        <end position="160"/>
    </location>
</feature>
<comment type="caution">
    <text evidence="9">The sequence shown here is derived from an EMBL/GenBank/DDBJ whole genome shotgun (WGS) entry which is preliminary data.</text>
</comment>
<accession>A0ABY0P5M4</accession>
<dbReference type="RefSeq" id="WP_210184328.1">
    <property type="nucleotide sequence ID" value="NZ_FNBZ01000007.1"/>
</dbReference>
<dbReference type="SUPFAM" id="SSF161098">
    <property type="entry name" value="MetI-like"/>
    <property type="match status" value="1"/>
</dbReference>
<dbReference type="PROSITE" id="PS50928">
    <property type="entry name" value="ABC_TM1"/>
    <property type="match status" value="1"/>
</dbReference>
<evidence type="ECO:0000259" key="8">
    <source>
        <dbReference type="PROSITE" id="PS50928"/>
    </source>
</evidence>
<feature type="transmembrane region" description="Helical" evidence="7">
    <location>
        <begin position="248"/>
        <end position="271"/>
    </location>
</feature>
<keyword evidence="6 7" id="KW-0472">Membrane</keyword>
<protein>
    <submittedName>
        <fullName evidence="9">Phosphonate transport system permease protein</fullName>
    </submittedName>
</protein>
<dbReference type="PANTHER" id="PTHR30043:SF1">
    <property type="entry name" value="ABC TRANSPORT SYSTEM PERMEASE PROTEIN P69"/>
    <property type="match status" value="1"/>
</dbReference>
<keyword evidence="2 7" id="KW-0813">Transport</keyword>
<keyword evidence="10" id="KW-1185">Reference proteome</keyword>
<feature type="transmembrane region" description="Helical" evidence="7">
    <location>
        <begin position="89"/>
        <end position="111"/>
    </location>
</feature>
<comment type="subcellular location">
    <subcellularLocation>
        <location evidence="1 7">Cell membrane</location>
        <topology evidence="1 7">Multi-pass membrane protein</topology>
    </subcellularLocation>
</comment>
<dbReference type="PANTHER" id="PTHR30043">
    <property type="entry name" value="PHOSPHONATES TRANSPORT SYSTEM PERMEASE PROTEIN"/>
    <property type="match status" value="1"/>
</dbReference>
<evidence type="ECO:0000256" key="5">
    <source>
        <dbReference type="ARBA" id="ARBA00022989"/>
    </source>
</evidence>
<proteinExistence type="inferred from homology"/>
<evidence type="ECO:0000256" key="1">
    <source>
        <dbReference type="ARBA" id="ARBA00004651"/>
    </source>
</evidence>
<keyword evidence="4 7" id="KW-0812">Transmembrane</keyword>
<feature type="domain" description="ABC transmembrane type-1" evidence="8">
    <location>
        <begin position="85"/>
        <end position="268"/>
    </location>
</feature>
<dbReference type="EMBL" id="FNBZ01000007">
    <property type="protein sequence ID" value="SDH28101.1"/>
    <property type="molecule type" value="Genomic_DNA"/>
</dbReference>
<dbReference type="InterPro" id="IPR000515">
    <property type="entry name" value="MetI-like"/>
</dbReference>
<evidence type="ECO:0000313" key="10">
    <source>
        <dbReference type="Proteomes" id="UP000199468"/>
    </source>
</evidence>
<keyword evidence="5 7" id="KW-1133">Transmembrane helix</keyword>
<dbReference type="Pfam" id="PF00528">
    <property type="entry name" value="BPD_transp_1"/>
    <property type="match status" value="1"/>
</dbReference>